<name>A0A061ISA7_TRYRA</name>
<organism evidence="1 2">
    <name type="scientific">Trypanosoma rangeli SC58</name>
    <dbReference type="NCBI Taxonomy" id="429131"/>
    <lineage>
        <taxon>Eukaryota</taxon>
        <taxon>Discoba</taxon>
        <taxon>Euglenozoa</taxon>
        <taxon>Kinetoplastea</taxon>
        <taxon>Metakinetoplastina</taxon>
        <taxon>Trypanosomatida</taxon>
        <taxon>Trypanosomatidae</taxon>
        <taxon>Trypanosoma</taxon>
        <taxon>Herpetosoma</taxon>
    </lineage>
</organism>
<dbReference type="EMBL" id="AUPL01006674">
    <property type="protein sequence ID" value="ESL05668.1"/>
    <property type="molecule type" value="Genomic_DNA"/>
</dbReference>
<proteinExistence type="predicted"/>
<dbReference type="AlphaFoldDB" id="A0A061ISA7"/>
<dbReference type="OrthoDB" id="239998at2759"/>
<comment type="caution">
    <text evidence="1">The sequence shown here is derived from an EMBL/GenBank/DDBJ whole genome shotgun (WGS) entry which is preliminary data.</text>
</comment>
<keyword evidence="2" id="KW-1185">Reference proteome</keyword>
<gene>
    <name evidence="1" type="ORF">TRSC58_06674</name>
</gene>
<evidence type="ECO:0000313" key="1">
    <source>
        <dbReference type="EMBL" id="ESL05668.1"/>
    </source>
</evidence>
<protein>
    <submittedName>
        <fullName evidence="1">Uncharacterized protein</fullName>
    </submittedName>
</protein>
<reference evidence="1 2" key="1">
    <citation type="submission" date="2013-07" db="EMBL/GenBank/DDBJ databases">
        <authorList>
            <person name="Stoco P.H."/>
            <person name="Wagner G."/>
            <person name="Gerber A."/>
            <person name="Zaha A."/>
            <person name="Thompson C."/>
            <person name="Bartholomeu D.C."/>
            <person name="Luckemeyer D.D."/>
            <person name="Bahia D."/>
            <person name="Loreto E."/>
            <person name="Prestes E.B."/>
            <person name="Lima F.M."/>
            <person name="Rodrigues-Luiz G."/>
            <person name="Vallejo G.A."/>
            <person name="Filho J.F."/>
            <person name="Monteiro K.M."/>
            <person name="Tyler K.M."/>
            <person name="de Almeida L.G."/>
            <person name="Ortiz M.F."/>
            <person name="Siervo M.A."/>
            <person name="de Moraes M.H."/>
            <person name="Cunha O.L."/>
            <person name="Mendonca-Neto R."/>
            <person name="Silva R."/>
            <person name="Teixeira S.M."/>
            <person name="Murta S.M."/>
            <person name="Sincero T.C."/>
            <person name="Mendes T.A."/>
            <person name="Urmenyi T.P."/>
            <person name="Silva V.G."/>
            <person name="da Rocha W.D."/>
            <person name="Andersson B."/>
            <person name="Romanha A.J."/>
            <person name="Steindel M."/>
            <person name="de Vasconcelos A.T."/>
            <person name="Grisard E.C."/>
        </authorList>
    </citation>
    <scope>NUCLEOTIDE SEQUENCE [LARGE SCALE GENOMIC DNA]</scope>
    <source>
        <strain evidence="1 2">SC58</strain>
    </source>
</reference>
<evidence type="ECO:0000313" key="2">
    <source>
        <dbReference type="Proteomes" id="UP000031737"/>
    </source>
</evidence>
<accession>A0A061ISA7</accession>
<dbReference type="Proteomes" id="UP000031737">
    <property type="component" value="Unassembled WGS sequence"/>
</dbReference>
<sequence>MTLVSVGTTLSPRRGDGASADDLHLLVEFLDATPPFSLLPRQDDGPRRTSVNDCLCLGSITVTRTEIIFSLIFGAQDGGECGQTACDDTARLEVVVFSDVIEAATGFGRWVSATSRRTLWYSLELRGGAHCVVFRLDGTRFASPHVSDVSNTDTTVEEVIPPWVRRVTAATGLPVETGLWPSGEGDGAKEVDMPRSTFAWRRLQAAGPTRGVGGSRSVHETKMGPDAVEWAMQRQNFLYEALSAHVSLMYEEHQAREDILLSWASLLIRLVSSLSTAAANARLRTNIAQTSLSLRGQTAAAQAETEVRGKNGIDIAYEVAQLLAEEETVARMKFEKYAATVWRGDSGSQTSTDC</sequence>
<dbReference type="VEuPathDB" id="TriTrypDB:TRSC58_06674"/>